<evidence type="ECO:0000259" key="9">
    <source>
        <dbReference type="PROSITE" id="PS50926"/>
    </source>
</evidence>
<evidence type="ECO:0000313" key="12">
    <source>
        <dbReference type="EMBL" id="MDX8335503.1"/>
    </source>
</evidence>
<feature type="domain" description="TRAM" evidence="9">
    <location>
        <begin position="374"/>
        <end position="442"/>
    </location>
</feature>
<dbReference type="NCBIfam" id="TIGR00089">
    <property type="entry name" value="MiaB/RimO family radical SAM methylthiotransferase"/>
    <property type="match status" value="1"/>
</dbReference>
<evidence type="ECO:0000259" key="11">
    <source>
        <dbReference type="PROSITE" id="PS51918"/>
    </source>
</evidence>
<keyword evidence="1 8" id="KW-0004">4Fe-4S</keyword>
<dbReference type="EMBL" id="JAVIKH010000003">
    <property type="protein sequence ID" value="MDX8335503.1"/>
    <property type="molecule type" value="Genomic_DNA"/>
</dbReference>
<comment type="cofactor">
    <cofactor evidence="8">
        <name>[4Fe-4S] cluster</name>
        <dbReference type="ChEBI" id="CHEBI:49883"/>
    </cofactor>
    <text evidence="8">Binds 2 [4Fe-4S] clusters. One cluster is coordinated with 3 cysteines and an exchangeable S-adenosyl-L-methionine.</text>
</comment>
<dbReference type="PROSITE" id="PS51918">
    <property type="entry name" value="RADICAL_SAM"/>
    <property type="match status" value="1"/>
</dbReference>
<dbReference type="InterPro" id="IPR006638">
    <property type="entry name" value="Elp3/MiaA/NifB-like_rSAM"/>
</dbReference>
<keyword evidence="12" id="KW-0689">Ribosomal protein</keyword>
<proteinExistence type="inferred from homology"/>
<evidence type="ECO:0000256" key="3">
    <source>
        <dbReference type="ARBA" id="ARBA00022679"/>
    </source>
</evidence>
<sequence length="446" mass="50037">MKLGLISLGCSKNLVDSEHLIGLMVARKGFEITNDLEKADVVLVNTCGFIGDAKEESIQAILEVAEKKNSGNVKKIIVAGCLAQRYAEELISEIPEIDAVVGTGEIHKIEEIVDAILEDDKIVKCDSFEFLANAGTERILTTNPHTAYLKIAEGCNRRCTYCIIPQLRGNLRSRTIEDIVEEAKALAANGVREINLLAQETTEYGIDLYKKKALPDLLKELAKVEGIEWIRSYYMFPNSLTDELVEVIKNEPKVCKYFDIPIQHISGNILQNMARAKSGDHIKSILNKIRTEIPEATIRTTVIVGFPGETEEDFEELKEFVKEFKFDYVGVFKYSREEGTVAHDLENQVPEEIKEKRWAELTNLQAEIAEIKNRGMIGKVVEVMIDGISSESEFMLEGRTRGQALDIDGKVLTNDGTAKQGEIVKVKIEQNFEYDYIGAIVENEKK</sequence>
<evidence type="ECO:0000256" key="2">
    <source>
        <dbReference type="ARBA" id="ARBA00022490"/>
    </source>
</evidence>
<evidence type="ECO:0000256" key="1">
    <source>
        <dbReference type="ARBA" id="ARBA00022485"/>
    </source>
</evidence>
<dbReference type="SUPFAM" id="SSF102114">
    <property type="entry name" value="Radical SAM enzymes"/>
    <property type="match status" value="1"/>
</dbReference>
<protein>
    <recommendedName>
        <fullName evidence="8">Ribosomal protein uS12 methylthiotransferase RimO</fullName>
        <shortName evidence="8">uS12 MTTase</shortName>
        <shortName evidence="8">uS12 methylthiotransferase</shortName>
        <ecNumber evidence="8">2.8.4.4</ecNumber>
    </recommendedName>
    <alternativeName>
        <fullName evidence="8">Ribosomal protein uS12 (aspartate-C(3))-methylthiotransferase</fullName>
    </alternativeName>
    <alternativeName>
        <fullName evidence="8">Ribosome maturation factor RimO</fullName>
    </alternativeName>
</protein>
<feature type="binding site" evidence="8">
    <location>
        <position position="10"/>
    </location>
    <ligand>
        <name>[4Fe-4S] cluster</name>
        <dbReference type="ChEBI" id="CHEBI:49883"/>
        <label>1</label>
    </ligand>
</feature>
<dbReference type="InterPro" id="IPR012340">
    <property type="entry name" value="NA-bd_OB-fold"/>
</dbReference>
<feature type="binding site" evidence="8">
    <location>
        <position position="81"/>
    </location>
    <ligand>
        <name>[4Fe-4S] cluster</name>
        <dbReference type="ChEBI" id="CHEBI:49883"/>
        <label>1</label>
    </ligand>
</feature>
<dbReference type="Pfam" id="PF18693">
    <property type="entry name" value="TRAM_2"/>
    <property type="match status" value="1"/>
</dbReference>
<dbReference type="SFLD" id="SFLDS00029">
    <property type="entry name" value="Radical_SAM"/>
    <property type="match status" value="1"/>
</dbReference>
<evidence type="ECO:0000313" key="13">
    <source>
        <dbReference type="Proteomes" id="UP001279681"/>
    </source>
</evidence>
<feature type="domain" description="Radical SAM core" evidence="11">
    <location>
        <begin position="141"/>
        <end position="372"/>
    </location>
</feature>
<organism evidence="12 13">
    <name type="scientific">Candidatus Cetobacterium colombiensis</name>
    <dbReference type="NCBI Taxonomy" id="3073100"/>
    <lineage>
        <taxon>Bacteria</taxon>
        <taxon>Fusobacteriati</taxon>
        <taxon>Fusobacteriota</taxon>
        <taxon>Fusobacteriia</taxon>
        <taxon>Fusobacteriales</taxon>
        <taxon>Fusobacteriaceae</taxon>
        <taxon>Cetobacterium</taxon>
    </lineage>
</organism>
<comment type="catalytic activity">
    <reaction evidence="8">
        <text>L-aspartate(89)-[ribosomal protein uS12]-hydrogen + (sulfur carrier)-SH + AH2 + 2 S-adenosyl-L-methionine = 3-methylsulfanyl-L-aspartate(89)-[ribosomal protein uS12]-hydrogen + (sulfur carrier)-H + 5'-deoxyadenosine + L-methionine + A + S-adenosyl-L-homocysteine + 2 H(+)</text>
        <dbReference type="Rhea" id="RHEA:37087"/>
        <dbReference type="Rhea" id="RHEA-COMP:10460"/>
        <dbReference type="Rhea" id="RHEA-COMP:10461"/>
        <dbReference type="Rhea" id="RHEA-COMP:14737"/>
        <dbReference type="Rhea" id="RHEA-COMP:14739"/>
        <dbReference type="ChEBI" id="CHEBI:13193"/>
        <dbReference type="ChEBI" id="CHEBI:15378"/>
        <dbReference type="ChEBI" id="CHEBI:17319"/>
        <dbReference type="ChEBI" id="CHEBI:17499"/>
        <dbReference type="ChEBI" id="CHEBI:29917"/>
        <dbReference type="ChEBI" id="CHEBI:29961"/>
        <dbReference type="ChEBI" id="CHEBI:57844"/>
        <dbReference type="ChEBI" id="CHEBI:57856"/>
        <dbReference type="ChEBI" id="CHEBI:59789"/>
        <dbReference type="ChEBI" id="CHEBI:64428"/>
        <dbReference type="ChEBI" id="CHEBI:73599"/>
        <dbReference type="EC" id="2.8.4.4"/>
    </reaction>
</comment>
<keyword evidence="5 8" id="KW-0479">Metal-binding</keyword>
<evidence type="ECO:0000256" key="7">
    <source>
        <dbReference type="ARBA" id="ARBA00023014"/>
    </source>
</evidence>
<dbReference type="InterPro" id="IPR005839">
    <property type="entry name" value="Methylthiotransferase"/>
</dbReference>
<dbReference type="PROSITE" id="PS51449">
    <property type="entry name" value="MTTASE_N"/>
    <property type="match status" value="1"/>
</dbReference>
<dbReference type="SFLD" id="SFLDG01082">
    <property type="entry name" value="B12-binding_domain_containing"/>
    <property type="match status" value="1"/>
</dbReference>
<feature type="binding site" evidence="8">
    <location>
        <position position="162"/>
    </location>
    <ligand>
        <name>[4Fe-4S] cluster</name>
        <dbReference type="ChEBI" id="CHEBI:49883"/>
        <label>2</label>
        <note>4Fe-4S-S-AdoMet</note>
    </ligand>
</feature>
<feature type="binding site" evidence="8">
    <location>
        <position position="155"/>
    </location>
    <ligand>
        <name>[4Fe-4S] cluster</name>
        <dbReference type="ChEBI" id="CHEBI:49883"/>
        <label>2</label>
        <note>4Fe-4S-S-AdoMet</note>
    </ligand>
</feature>
<gene>
    <name evidence="8 12" type="primary">rimO</name>
    <name evidence="12" type="ORF">RFV38_03150</name>
</gene>
<dbReference type="HAMAP" id="MF_01865">
    <property type="entry name" value="MTTase_RimO"/>
    <property type="match status" value="1"/>
</dbReference>
<keyword evidence="3 8" id="KW-0808">Transferase</keyword>
<dbReference type="InterPro" id="IPR058240">
    <property type="entry name" value="rSAM_sf"/>
</dbReference>
<reference evidence="13" key="1">
    <citation type="submission" date="2023-07" db="EMBL/GenBank/DDBJ databases">
        <authorList>
            <person name="Colorado M.A."/>
            <person name="Villamil L.M."/>
            <person name="Melo J.F."/>
            <person name="Rodriguez J.A."/>
            <person name="Ruiz R.Y."/>
        </authorList>
    </citation>
    <scope>NUCLEOTIDE SEQUENCE [LARGE SCALE GENOMIC DNA]</scope>
    <source>
        <strain evidence="13">C33</strain>
    </source>
</reference>
<dbReference type="InterPro" id="IPR007197">
    <property type="entry name" value="rSAM"/>
</dbReference>
<keyword evidence="2 8" id="KW-0963">Cytoplasm</keyword>
<keyword evidence="6 8" id="KW-0408">Iron</keyword>
<accession>A0ABU4W7K2</accession>
<dbReference type="Gene3D" id="3.80.30.20">
    <property type="entry name" value="tm_1862 like domain"/>
    <property type="match status" value="1"/>
</dbReference>
<evidence type="ECO:0000259" key="10">
    <source>
        <dbReference type="PROSITE" id="PS51449"/>
    </source>
</evidence>
<dbReference type="GO" id="GO:0005840">
    <property type="term" value="C:ribosome"/>
    <property type="evidence" value="ECO:0007669"/>
    <property type="project" value="UniProtKB-KW"/>
</dbReference>
<dbReference type="InterPro" id="IPR038135">
    <property type="entry name" value="Methylthiotransferase_N_sf"/>
</dbReference>
<evidence type="ECO:0000256" key="8">
    <source>
        <dbReference type="HAMAP-Rule" id="MF_01865"/>
    </source>
</evidence>
<dbReference type="CDD" id="cd01335">
    <property type="entry name" value="Radical_SAM"/>
    <property type="match status" value="1"/>
</dbReference>
<dbReference type="SFLD" id="SFLDF00274">
    <property type="entry name" value="ribosomal_protein_S12_methylth"/>
    <property type="match status" value="1"/>
</dbReference>
<evidence type="ECO:0000256" key="6">
    <source>
        <dbReference type="ARBA" id="ARBA00023004"/>
    </source>
</evidence>
<dbReference type="NCBIfam" id="TIGR01125">
    <property type="entry name" value="30S ribosomal protein S12 methylthiotransferase RimO"/>
    <property type="match status" value="1"/>
</dbReference>
<dbReference type="SMART" id="SM00729">
    <property type="entry name" value="Elp3"/>
    <property type="match status" value="1"/>
</dbReference>
<dbReference type="PROSITE" id="PS50926">
    <property type="entry name" value="TRAM"/>
    <property type="match status" value="1"/>
</dbReference>
<dbReference type="InterPro" id="IPR023404">
    <property type="entry name" value="rSAM_horseshoe"/>
</dbReference>
<dbReference type="Pfam" id="PF00919">
    <property type="entry name" value="UPF0004"/>
    <property type="match status" value="1"/>
</dbReference>
<dbReference type="PANTHER" id="PTHR43837">
    <property type="entry name" value="RIBOSOMAL PROTEIN S12 METHYLTHIOTRANSFERASE RIMO"/>
    <property type="match status" value="1"/>
</dbReference>
<feature type="domain" description="MTTase N-terminal" evidence="10">
    <location>
        <begin position="1"/>
        <end position="118"/>
    </location>
</feature>
<keyword evidence="13" id="KW-1185">Reference proteome</keyword>
<evidence type="ECO:0000256" key="4">
    <source>
        <dbReference type="ARBA" id="ARBA00022691"/>
    </source>
</evidence>
<comment type="function">
    <text evidence="8">Catalyzes the methylthiolation of an aspartic acid residue of ribosomal protein uS12.</text>
</comment>
<comment type="similarity">
    <text evidence="8">Belongs to the methylthiotransferase family. RimO subfamily.</text>
</comment>
<dbReference type="Pfam" id="PF04055">
    <property type="entry name" value="Radical_SAM"/>
    <property type="match status" value="1"/>
</dbReference>
<dbReference type="PANTHER" id="PTHR43837:SF1">
    <property type="entry name" value="RIBOSOMAL PROTEIN US12 METHYLTHIOTRANSFERASE RIMO"/>
    <property type="match status" value="1"/>
</dbReference>
<dbReference type="Gene3D" id="2.40.50.140">
    <property type="entry name" value="Nucleic acid-binding proteins"/>
    <property type="match status" value="1"/>
</dbReference>
<dbReference type="InterPro" id="IPR002792">
    <property type="entry name" value="TRAM_dom"/>
</dbReference>
<comment type="subcellular location">
    <subcellularLocation>
        <location evidence="8">Cytoplasm</location>
    </subcellularLocation>
</comment>
<keyword evidence="12" id="KW-0687">Ribonucleoprotein</keyword>
<feature type="binding site" evidence="8">
    <location>
        <position position="159"/>
    </location>
    <ligand>
        <name>[4Fe-4S] cluster</name>
        <dbReference type="ChEBI" id="CHEBI:49883"/>
        <label>2</label>
        <note>4Fe-4S-S-AdoMet</note>
    </ligand>
</feature>
<keyword evidence="7 8" id="KW-0411">Iron-sulfur</keyword>
<dbReference type="GO" id="GO:0103039">
    <property type="term" value="F:protein methylthiotransferase activity"/>
    <property type="evidence" value="ECO:0007669"/>
    <property type="project" value="UniProtKB-EC"/>
</dbReference>
<dbReference type="InterPro" id="IPR013848">
    <property type="entry name" value="Methylthiotransferase_N"/>
</dbReference>
<dbReference type="InterPro" id="IPR020612">
    <property type="entry name" value="Methylthiotransferase_CS"/>
</dbReference>
<comment type="caution">
    <text evidence="12">The sequence shown here is derived from an EMBL/GenBank/DDBJ whole genome shotgun (WGS) entry which is preliminary data.</text>
</comment>
<feature type="binding site" evidence="8">
    <location>
        <position position="47"/>
    </location>
    <ligand>
        <name>[4Fe-4S] cluster</name>
        <dbReference type="ChEBI" id="CHEBI:49883"/>
        <label>1</label>
    </ligand>
</feature>
<evidence type="ECO:0000256" key="5">
    <source>
        <dbReference type="ARBA" id="ARBA00022723"/>
    </source>
</evidence>
<dbReference type="SFLD" id="SFLDG01061">
    <property type="entry name" value="methylthiotransferase"/>
    <property type="match status" value="1"/>
</dbReference>
<name>A0ABU4W7K2_9FUSO</name>
<dbReference type="Proteomes" id="UP001279681">
    <property type="component" value="Unassembled WGS sequence"/>
</dbReference>
<dbReference type="InterPro" id="IPR005840">
    <property type="entry name" value="Ribosomal_uS12_MeSTrfase_RimO"/>
</dbReference>
<keyword evidence="4 8" id="KW-0949">S-adenosyl-L-methionine</keyword>
<dbReference type="EC" id="2.8.4.4" evidence="8"/>
<dbReference type="RefSeq" id="WP_320312912.1">
    <property type="nucleotide sequence ID" value="NZ_JAVIKH010000003.1"/>
</dbReference>
<dbReference type="Gene3D" id="3.40.50.12160">
    <property type="entry name" value="Methylthiotransferase, N-terminal domain"/>
    <property type="match status" value="1"/>
</dbReference>
<dbReference type="PROSITE" id="PS01278">
    <property type="entry name" value="MTTASE_RADICAL"/>
    <property type="match status" value="1"/>
</dbReference>